<proteinExistence type="predicted"/>
<evidence type="ECO:0000313" key="4">
    <source>
        <dbReference type="Proteomes" id="UP001314681"/>
    </source>
</evidence>
<dbReference type="InterPro" id="IPR001387">
    <property type="entry name" value="Cro/C1-type_HTH"/>
</dbReference>
<dbReference type="PANTHER" id="PTHR46558:SF4">
    <property type="entry name" value="DNA-BIDING PHAGE PROTEIN"/>
    <property type="match status" value="1"/>
</dbReference>
<dbReference type="RefSeq" id="WP_238726078.1">
    <property type="nucleotide sequence ID" value="NZ_JAHQCX010000001.1"/>
</dbReference>
<dbReference type="PROSITE" id="PS50943">
    <property type="entry name" value="HTH_CROC1"/>
    <property type="match status" value="1"/>
</dbReference>
<evidence type="ECO:0000259" key="2">
    <source>
        <dbReference type="PROSITE" id="PS50943"/>
    </source>
</evidence>
<dbReference type="EMBL" id="JAHQCX010000001">
    <property type="protein sequence ID" value="MBU9724509.1"/>
    <property type="molecule type" value="Genomic_DNA"/>
</dbReference>
<protein>
    <submittedName>
        <fullName evidence="3">Helix-turn-helix domain-containing protein</fullName>
    </submittedName>
</protein>
<feature type="domain" description="HTH cro/C1-type" evidence="2">
    <location>
        <begin position="7"/>
        <end position="61"/>
    </location>
</feature>
<dbReference type="InterPro" id="IPR010982">
    <property type="entry name" value="Lambda_DNA-bd_dom_sf"/>
</dbReference>
<keyword evidence="4" id="KW-1185">Reference proteome</keyword>
<reference evidence="3 4" key="1">
    <citation type="submission" date="2021-06" db="EMBL/GenBank/DDBJ databases">
        <title>Description of novel taxa of the family Lachnospiraceae.</title>
        <authorList>
            <person name="Chaplin A.V."/>
            <person name="Sokolova S.R."/>
            <person name="Pikina A.P."/>
            <person name="Korzhanova M."/>
            <person name="Belova V."/>
            <person name="Korostin D."/>
            <person name="Efimov B.A."/>
        </authorList>
    </citation>
    <scope>NUCLEOTIDE SEQUENCE [LARGE SCALE GENOMIC DNA]</scope>
    <source>
        <strain evidence="3 4">ASD4241</strain>
    </source>
</reference>
<dbReference type="Proteomes" id="UP001314681">
    <property type="component" value="Unassembled WGS sequence"/>
</dbReference>
<name>A0ABS6K0Y6_9FIRM</name>
<dbReference type="SMART" id="SM00530">
    <property type="entry name" value="HTH_XRE"/>
    <property type="match status" value="1"/>
</dbReference>
<dbReference type="SUPFAM" id="SSF47413">
    <property type="entry name" value="lambda repressor-like DNA-binding domains"/>
    <property type="match status" value="1"/>
</dbReference>
<accession>A0ABS6K0Y6</accession>
<evidence type="ECO:0000313" key="3">
    <source>
        <dbReference type="EMBL" id="MBU9724509.1"/>
    </source>
</evidence>
<gene>
    <name evidence="3" type="ORF">KTH90_00625</name>
</gene>
<sequence length="72" mass="8254">MEIGKKLAEYRRAAGLTQREAADQIHVSRQCLGNWETGHREPRIDDIVQLCRLYGITLDQMAAELKKDLSRS</sequence>
<comment type="caution">
    <text evidence="3">The sequence shown here is derived from an EMBL/GenBank/DDBJ whole genome shotgun (WGS) entry which is preliminary data.</text>
</comment>
<dbReference type="PANTHER" id="PTHR46558">
    <property type="entry name" value="TRACRIPTIONAL REGULATORY PROTEIN-RELATED-RELATED"/>
    <property type="match status" value="1"/>
</dbReference>
<dbReference type="CDD" id="cd00093">
    <property type="entry name" value="HTH_XRE"/>
    <property type="match status" value="1"/>
</dbReference>
<keyword evidence="1" id="KW-0238">DNA-binding</keyword>
<organism evidence="3 4">
    <name type="scientific">Diplocloster modestus</name>
    <dbReference type="NCBI Taxonomy" id="2850322"/>
    <lineage>
        <taxon>Bacteria</taxon>
        <taxon>Bacillati</taxon>
        <taxon>Bacillota</taxon>
        <taxon>Clostridia</taxon>
        <taxon>Lachnospirales</taxon>
        <taxon>Lachnospiraceae</taxon>
        <taxon>Diplocloster</taxon>
    </lineage>
</organism>
<evidence type="ECO:0000256" key="1">
    <source>
        <dbReference type="ARBA" id="ARBA00023125"/>
    </source>
</evidence>
<dbReference type="Pfam" id="PF13560">
    <property type="entry name" value="HTH_31"/>
    <property type="match status" value="1"/>
</dbReference>
<dbReference type="Gene3D" id="1.10.260.40">
    <property type="entry name" value="lambda repressor-like DNA-binding domains"/>
    <property type="match status" value="1"/>
</dbReference>